<evidence type="ECO:0000313" key="2">
    <source>
        <dbReference type="Proteomes" id="UP001272987"/>
    </source>
</evidence>
<dbReference type="Proteomes" id="UP001272987">
    <property type="component" value="Unassembled WGS sequence"/>
</dbReference>
<organism evidence="1 2">
    <name type="scientific">Streptomyces acidiscabies</name>
    <dbReference type="NCBI Taxonomy" id="42234"/>
    <lineage>
        <taxon>Bacteria</taxon>
        <taxon>Bacillati</taxon>
        <taxon>Actinomycetota</taxon>
        <taxon>Actinomycetes</taxon>
        <taxon>Kitasatosporales</taxon>
        <taxon>Streptomycetaceae</taxon>
        <taxon>Streptomyces</taxon>
    </lineage>
</organism>
<dbReference type="RefSeq" id="WP_319166540.1">
    <property type="nucleotide sequence ID" value="NZ_JARAWP010000010.1"/>
</dbReference>
<reference evidence="1 2" key="1">
    <citation type="journal article" date="2023" name="Microb. Genom.">
        <title>Mesoterricola silvestris gen. nov., sp. nov., Mesoterricola sediminis sp. nov., Geothrix oryzae sp. nov., Geothrix edaphica sp. nov., Geothrix rubra sp. nov., and Geothrix limicola sp. nov., six novel members of Acidobacteriota isolated from soils.</title>
        <authorList>
            <person name="Weisberg A.J."/>
            <person name="Pearce E."/>
            <person name="Kramer C.G."/>
            <person name="Chang J.H."/>
            <person name="Clarke C.R."/>
        </authorList>
    </citation>
    <scope>NUCLEOTIDE SEQUENCE [LARGE SCALE GENOMIC DNA]</scope>
    <source>
        <strain evidence="1 2">NB05-1H</strain>
    </source>
</reference>
<dbReference type="EMBL" id="JARAWP010000010">
    <property type="protein sequence ID" value="MDX3019919.1"/>
    <property type="molecule type" value="Genomic_DNA"/>
</dbReference>
<comment type="caution">
    <text evidence="1">The sequence shown here is derived from an EMBL/GenBank/DDBJ whole genome shotgun (WGS) entry which is preliminary data.</text>
</comment>
<evidence type="ECO:0000313" key="1">
    <source>
        <dbReference type="EMBL" id="MDX3019919.1"/>
    </source>
</evidence>
<accession>A0ABU4LY40</accession>
<gene>
    <name evidence="1" type="ORF">PV666_18755</name>
</gene>
<name>A0ABU4LY40_9ACTN</name>
<sequence>MSDSILVRITLDRSDLVSSIKHTQVRVEIPEVARVGWLLPADMYHSLMALPWEEALREVFAYSDARIVPEWDPQLVAARQRVREWLAVDENRDAMHAAWFQAEARRHPVARELLAKVAELEEQARTEETIRPHRQMVANSQLHYIGKLELRIRRARVLHLNHPVAGRCQHDGQAWPCQTVAALEAAVGEAVHPCGCPKRFGRHAEGCPTQVAREAEAGGGDTLPAWLFRRFMPDGEGWDYLDSGQREYWEHEARAVRRAVERGGFKADAFMPQTERERWVAIADALNAAHAAGMPVAIDLDGTLTDHRMWSVVWDRAAERWTVAGYDDEADGIDRLIAPTQALQPEAAPPAHIDYRAQWDSVPLGLYSTPDAARAHCEDHARRDLPTAAAIDWVTDPEDGVAELHATVDGEQGPTGYTVVPLEVTSEYDEEADE</sequence>
<protein>
    <submittedName>
        <fullName evidence="1">Uncharacterized protein</fullName>
    </submittedName>
</protein>
<keyword evidence="2" id="KW-1185">Reference proteome</keyword>
<proteinExistence type="predicted"/>